<dbReference type="PANTHER" id="PTHR30055">
    <property type="entry name" value="HTH-TYPE TRANSCRIPTIONAL REGULATOR RUTR"/>
    <property type="match status" value="1"/>
</dbReference>
<dbReference type="Pfam" id="PF00440">
    <property type="entry name" value="TetR_N"/>
    <property type="match status" value="1"/>
</dbReference>
<evidence type="ECO:0000256" key="1">
    <source>
        <dbReference type="ARBA" id="ARBA00023015"/>
    </source>
</evidence>
<accession>A0A6S6PC75</accession>
<dbReference type="PROSITE" id="PS50977">
    <property type="entry name" value="HTH_TETR_2"/>
    <property type="match status" value="1"/>
</dbReference>
<dbReference type="PANTHER" id="PTHR30055:SF234">
    <property type="entry name" value="HTH-TYPE TRANSCRIPTIONAL REGULATOR BETI"/>
    <property type="match status" value="1"/>
</dbReference>
<keyword evidence="3" id="KW-0804">Transcription</keyword>
<dbReference type="RefSeq" id="WP_185293567.1">
    <property type="nucleotide sequence ID" value="NZ_AP023287.1"/>
</dbReference>
<evidence type="ECO:0000256" key="4">
    <source>
        <dbReference type="PROSITE-ProRule" id="PRU00335"/>
    </source>
</evidence>
<keyword evidence="2 4" id="KW-0238">DNA-binding</keyword>
<evidence type="ECO:0000259" key="6">
    <source>
        <dbReference type="PROSITE" id="PS50977"/>
    </source>
</evidence>
<dbReference type="GO" id="GO:0000976">
    <property type="term" value="F:transcription cis-regulatory region binding"/>
    <property type="evidence" value="ECO:0007669"/>
    <property type="project" value="TreeGrafter"/>
</dbReference>
<feature type="region of interest" description="Disordered" evidence="5">
    <location>
        <begin position="184"/>
        <end position="206"/>
    </location>
</feature>
<keyword evidence="1" id="KW-0805">Transcription regulation</keyword>
<protein>
    <submittedName>
        <fullName evidence="7">Putative TetR family transcriptional regulator</fullName>
    </submittedName>
</protein>
<evidence type="ECO:0000313" key="8">
    <source>
        <dbReference type="Proteomes" id="UP000515734"/>
    </source>
</evidence>
<evidence type="ECO:0000313" key="7">
    <source>
        <dbReference type="EMBL" id="BCI55939.1"/>
    </source>
</evidence>
<dbReference type="EMBL" id="AP023287">
    <property type="protein sequence ID" value="BCI55939.1"/>
    <property type="molecule type" value="Genomic_DNA"/>
</dbReference>
<evidence type="ECO:0000256" key="3">
    <source>
        <dbReference type="ARBA" id="ARBA00023163"/>
    </source>
</evidence>
<dbReference type="SUPFAM" id="SSF48498">
    <property type="entry name" value="Tetracyclin repressor-like, C-terminal domain"/>
    <property type="match status" value="1"/>
</dbReference>
<dbReference type="SUPFAM" id="SSF46689">
    <property type="entry name" value="Homeodomain-like"/>
    <property type="match status" value="1"/>
</dbReference>
<dbReference type="InterPro" id="IPR050109">
    <property type="entry name" value="HTH-type_TetR-like_transc_reg"/>
</dbReference>
<sequence>MVTGRNRRSDAFANVHRIVAAAREVFGRDGDNATLSQVAEAAGVANATLYRHFPNRRALAAAVYEDIVVTDIKPAILALGRDAPRTAFIDALAHLEEVMFRQRPLLASIGDLAELTAQLFTRDREQFDDMIMQAQATGELRPDLTSDDVATFVAMVTTASVAMDQPRPMRRRYLSLMFDALNPAATEPLPPPTRSTKRRAQQETAR</sequence>
<dbReference type="InterPro" id="IPR001647">
    <property type="entry name" value="HTH_TetR"/>
</dbReference>
<evidence type="ECO:0000256" key="5">
    <source>
        <dbReference type="SAM" id="MobiDB-lite"/>
    </source>
</evidence>
<proteinExistence type="predicted"/>
<dbReference type="InterPro" id="IPR036271">
    <property type="entry name" value="Tet_transcr_reg_TetR-rel_C_sf"/>
</dbReference>
<feature type="DNA-binding region" description="H-T-H motif" evidence="4">
    <location>
        <begin position="34"/>
        <end position="53"/>
    </location>
</feature>
<evidence type="ECO:0000256" key="2">
    <source>
        <dbReference type="ARBA" id="ARBA00023125"/>
    </source>
</evidence>
<organism evidence="7 8">
    <name type="scientific">Mycolicibacterium litorale</name>
    <dbReference type="NCBI Taxonomy" id="758802"/>
    <lineage>
        <taxon>Bacteria</taxon>
        <taxon>Bacillati</taxon>
        <taxon>Actinomycetota</taxon>
        <taxon>Actinomycetes</taxon>
        <taxon>Mycobacteriales</taxon>
        <taxon>Mycobacteriaceae</taxon>
        <taxon>Mycolicibacterium</taxon>
    </lineage>
</organism>
<dbReference type="AlphaFoldDB" id="A0A6S6PC75"/>
<feature type="domain" description="HTH tetR-type" evidence="6">
    <location>
        <begin position="12"/>
        <end position="71"/>
    </location>
</feature>
<dbReference type="GO" id="GO:0003700">
    <property type="term" value="F:DNA-binding transcription factor activity"/>
    <property type="evidence" value="ECO:0007669"/>
    <property type="project" value="TreeGrafter"/>
</dbReference>
<dbReference type="PRINTS" id="PR00455">
    <property type="entry name" value="HTHTETR"/>
</dbReference>
<reference evidence="7 8" key="1">
    <citation type="submission" date="2020-07" db="EMBL/GenBank/DDBJ databases">
        <title>Complete genome sequence of Mycolicibacterium litorale like strain isolated from cardiac implantable electronic device infection.</title>
        <authorList>
            <person name="Fukano H."/>
            <person name="Miyama H."/>
            <person name="Hoshino Y."/>
        </authorList>
    </citation>
    <scope>NUCLEOTIDE SEQUENCE [LARGE SCALE GENOMIC DNA]</scope>
    <source>
        <strain evidence="7 8">NIIDNTM18</strain>
    </source>
</reference>
<dbReference type="Proteomes" id="UP000515734">
    <property type="component" value="Chromosome"/>
</dbReference>
<name>A0A6S6PC75_9MYCO</name>
<dbReference type="Gene3D" id="1.10.357.10">
    <property type="entry name" value="Tetracycline Repressor, domain 2"/>
    <property type="match status" value="1"/>
</dbReference>
<dbReference type="InterPro" id="IPR009057">
    <property type="entry name" value="Homeodomain-like_sf"/>
</dbReference>
<gene>
    <name evidence="7" type="ORF">NIIDNTM18_52170</name>
</gene>